<dbReference type="EMBL" id="BARW01019528">
    <property type="protein sequence ID" value="GAI96319.1"/>
    <property type="molecule type" value="Genomic_DNA"/>
</dbReference>
<name>X1UVC2_9ZZZZ</name>
<reference evidence="1" key="1">
    <citation type="journal article" date="2014" name="Front. Microbiol.">
        <title>High frequency of phylogenetically diverse reductive dehalogenase-homologous genes in deep subseafloor sedimentary metagenomes.</title>
        <authorList>
            <person name="Kawai M."/>
            <person name="Futagami T."/>
            <person name="Toyoda A."/>
            <person name="Takaki Y."/>
            <person name="Nishi S."/>
            <person name="Hori S."/>
            <person name="Arai W."/>
            <person name="Tsubouchi T."/>
            <person name="Morono Y."/>
            <person name="Uchiyama I."/>
            <person name="Ito T."/>
            <person name="Fujiyama A."/>
            <person name="Inagaki F."/>
            <person name="Takami H."/>
        </authorList>
    </citation>
    <scope>NUCLEOTIDE SEQUENCE</scope>
    <source>
        <strain evidence="1">Expedition CK06-06</strain>
    </source>
</reference>
<proteinExistence type="predicted"/>
<organism evidence="1">
    <name type="scientific">marine sediment metagenome</name>
    <dbReference type="NCBI Taxonomy" id="412755"/>
    <lineage>
        <taxon>unclassified sequences</taxon>
        <taxon>metagenomes</taxon>
        <taxon>ecological metagenomes</taxon>
    </lineage>
</organism>
<sequence>LTRRIQALRKKAKLQKQNKIELAIITSEPSLFDNFEQEIQEKTGASKISISNKFDKLYTFKDKLSVRNKQFEIGLNKK</sequence>
<feature type="non-terminal residue" evidence="1">
    <location>
        <position position="1"/>
    </location>
</feature>
<protein>
    <submittedName>
        <fullName evidence="1">Uncharacterized protein</fullName>
    </submittedName>
</protein>
<comment type="caution">
    <text evidence="1">The sequence shown here is derived from an EMBL/GenBank/DDBJ whole genome shotgun (WGS) entry which is preliminary data.</text>
</comment>
<accession>X1UVC2</accession>
<gene>
    <name evidence="1" type="ORF">S12H4_33165</name>
</gene>
<dbReference type="AlphaFoldDB" id="X1UVC2"/>
<evidence type="ECO:0000313" key="1">
    <source>
        <dbReference type="EMBL" id="GAI96319.1"/>
    </source>
</evidence>